<evidence type="ECO:0000256" key="6">
    <source>
        <dbReference type="SAM" id="MobiDB-lite"/>
    </source>
</evidence>
<comment type="caution">
    <text evidence="9">The sequence shown here is derived from an EMBL/GenBank/DDBJ whole genome shotgun (WGS) entry which is preliminary data.</text>
</comment>
<keyword evidence="4 7" id="KW-0472">Membrane</keyword>
<keyword evidence="2 7" id="KW-0812">Transmembrane</keyword>
<accession>A0A1Y1ZTQ3</accession>
<feature type="transmembrane region" description="Helical" evidence="7">
    <location>
        <begin position="105"/>
        <end position="125"/>
    </location>
</feature>
<comment type="subcellular location">
    <subcellularLocation>
        <location evidence="1">Membrane</location>
        <topology evidence="1">Multi-pass membrane protein</topology>
    </subcellularLocation>
</comment>
<dbReference type="EMBL" id="MCFA01000040">
    <property type="protein sequence ID" value="ORY13611.1"/>
    <property type="molecule type" value="Genomic_DNA"/>
</dbReference>
<keyword evidence="10" id="KW-1185">Reference proteome</keyword>
<dbReference type="Proteomes" id="UP000193144">
    <property type="component" value="Unassembled WGS sequence"/>
</dbReference>
<feature type="region of interest" description="Disordered" evidence="6">
    <location>
        <begin position="325"/>
        <end position="371"/>
    </location>
</feature>
<evidence type="ECO:0000256" key="7">
    <source>
        <dbReference type="SAM" id="Phobius"/>
    </source>
</evidence>
<proteinExistence type="inferred from homology"/>
<gene>
    <name evidence="9" type="ORF">BCR34DRAFT_599781</name>
</gene>
<dbReference type="STRING" id="1231657.A0A1Y1ZTQ3"/>
<dbReference type="Pfam" id="PF20684">
    <property type="entry name" value="Fung_rhodopsin"/>
    <property type="match status" value="1"/>
</dbReference>
<dbReference type="OrthoDB" id="5398388at2759"/>
<feature type="domain" description="Rhodopsin" evidence="8">
    <location>
        <begin position="27"/>
        <end position="285"/>
    </location>
</feature>
<keyword evidence="3 7" id="KW-1133">Transmembrane helix</keyword>
<evidence type="ECO:0000256" key="2">
    <source>
        <dbReference type="ARBA" id="ARBA00022692"/>
    </source>
</evidence>
<evidence type="ECO:0000256" key="3">
    <source>
        <dbReference type="ARBA" id="ARBA00022989"/>
    </source>
</evidence>
<feature type="transmembrane region" description="Helical" evidence="7">
    <location>
        <begin position="216"/>
        <end position="238"/>
    </location>
</feature>
<name>A0A1Y1ZTQ3_9PLEO</name>
<reference evidence="9 10" key="1">
    <citation type="submission" date="2016-07" db="EMBL/GenBank/DDBJ databases">
        <title>Pervasive Adenine N6-methylation of Active Genes in Fungi.</title>
        <authorList>
            <consortium name="DOE Joint Genome Institute"/>
            <person name="Mondo S.J."/>
            <person name="Dannebaum R.O."/>
            <person name="Kuo R.C."/>
            <person name="Labutti K."/>
            <person name="Haridas S."/>
            <person name="Kuo A."/>
            <person name="Salamov A."/>
            <person name="Ahrendt S.R."/>
            <person name="Lipzen A."/>
            <person name="Sullivan W."/>
            <person name="Andreopoulos W.B."/>
            <person name="Clum A."/>
            <person name="Lindquist E."/>
            <person name="Daum C."/>
            <person name="Ramamoorthy G.K."/>
            <person name="Gryganskyi A."/>
            <person name="Culley D."/>
            <person name="Magnuson J.K."/>
            <person name="James T.Y."/>
            <person name="O'Malley M.A."/>
            <person name="Stajich J.E."/>
            <person name="Spatafora J.W."/>
            <person name="Visel A."/>
            <person name="Grigoriev I.V."/>
        </authorList>
    </citation>
    <scope>NUCLEOTIDE SEQUENCE [LARGE SCALE GENOMIC DNA]</scope>
    <source>
        <strain evidence="9 10">CBS 115471</strain>
    </source>
</reference>
<feature type="transmembrane region" description="Helical" evidence="7">
    <location>
        <begin position="179"/>
        <end position="204"/>
    </location>
</feature>
<sequence length="371" mass="41404">MDASFVSTSLLSVAISLPVFATISVTLRFLARRVNGTQRLRGDDWTILLSLVSTLHLVERELTVNKLLCWGHSVNTIVAGAIGGIDRITMPPREYADIALRTLWTSGFFLITSLYTVKISILLFYHHLFSVDERFRMAIRISVATLSAWWISSLCQTLATDPIEASWKNAARAGHRFDFNAWYISYSGLSIFFDVAVLCLPIPMIKSLHVSTRKKISILGIFWLGGFVCVSATIRFVLLYRSIYRLTSLGQNQYSSVTKAFIWAEVEPNASVIAACLPTYGPFFSETGIVSSFIRSLRSAWYTSTGSRKGVRGSNVARSQSSGYYELDRSNSGKGAHGESVVRKMEVESEQDRGEDWVQKDIGVPKAFDPF</sequence>
<dbReference type="InterPro" id="IPR052337">
    <property type="entry name" value="SAT4-like"/>
</dbReference>
<dbReference type="AlphaFoldDB" id="A0A1Y1ZTQ3"/>
<comment type="similarity">
    <text evidence="5">Belongs to the SAT4 family.</text>
</comment>
<dbReference type="GO" id="GO:0016020">
    <property type="term" value="C:membrane"/>
    <property type="evidence" value="ECO:0007669"/>
    <property type="project" value="UniProtKB-SubCell"/>
</dbReference>
<evidence type="ECO:0000313" key="9">
    <source>
        <dbReference type="EMBL" id="ORY13611.1"/>
    </source>
</evidence>
<evidence type="ECO:0000256" key="4">
    <source>
        <dbReference type="ARBA" id="ARBA00023136"/>
    </source>
</evidence>
<dbReference type="PANTHER" id="PTHR33048:SF18">
    <property type="entry name" value="INTEGRAL MEMBRANE PROTEIN"/>
    <property type="match status" value="1"/>
</dbReference>
<evidence type="ECO:0000256" key="1">
    <source>
        <dbReference type="ARBA" id="ARBA00004141"/>
    </source>
</evidence>
<evidence type="ECO:0000256" key="5">
    <source>
        <dbReference type="ARBA" id="ARBA00038359"/>
    </source>
</evidence>
<protein>
    <recommendedName>
        <fullName evidence="8">Rhodopsin domain-containing protein</fullName>
    </recommendedName>
</protein>
<dbReference type="InterPro" id="IPR049326">
    <property type="entry name" value="Rhodopsin_dom_fungi"/>
</dbReference>
<evidence type="ECO:0000259" key="8">
    <source>
        <dbReference type="Pfam" id="PF20684"/>
    </source>
</evidence>
<organism evidence="9 10">
    <name type="scientific">Clohesyomyces aquaticus</name>
    <dbReference type="NCBI Taxonomy" id="1231657"/>
    <lineage>
        <taxon>Eukaryota</taxon>
        <taxon>Fungi</taxon>
        <taxon>Dikarya</taxon>
        <taxon>Ascomycota</taxon>
        <taxon>Pezizomycotina</taxon>
        <taxon>Dothideomycetes</taxon>
        <taxon>Pleosporomycetidae</taxon>
        <taxon>Pleosporales</taxon>
        <taxon>Lindgomycetaceae</taxon>
        <taxon>Clohesyomyces</taxon>
    </lineage>
</organism>
<evidence type="ECO:0000313" key="10">
    <source>
        <dbReference type="Proteomes" id="UP000193144"/>
    </source>
</evidence>
<feature type="transmembrane region" description="Helical" evidence="7">
    <location>
        <begin position="6"/>
        <end position="31"/>
    </location>
</feature>
<dbReference type="PANTHER" id="PTHR33048">
    <property type="entry name" value="PTH11-LIKE INTEGRAL MEMBRANE PROTEIN (AFU_ORTHOLOGUE AFUA_5G11245)"/>
    <property type="match status" value="1"/>
</dbReference>
<feature type="compositionally biased region" description="Basic and acidic residues" evidence="6">
    <location>
        <begin position="326"/>
        <end position="359"/>
    </location>
</feature>